<comment type="caution">
    <text evidence="4">The sequence shown here is derived from an EMBL/GenBank/DDBJ whole genome shotgun (WGS) entry which is preliminary data.</text>
</comment>
<evidence type="ECO:0000313" key="5">
    <source>
        <dbReference type="Proteomes" id="UP001205843"/>
    </source>
</evidence>
<evidence type="ECO:0000259" key="3">
    <source>
        <dbReference type="PROSITE" id="PS50887"/>
    </source>
</evidence>
<name>A0AAE3KBI5_9GAMM</name>
<dbReference type="PANTHER" id="PTHR45138:SF9">
    <property type="entry name" value="DIGUANYLATE CYCLASE DGCM-RELATED"/>
    <property type="match status" value="1"/>
</dbReference>
<dbReference type="GO" id="GO:0052621">
    <property type="term" value="F:diguanylate cyclase activity"/>
    <property type="evidence" value="ECO:0007669"/>
    <property type="project" value="UniProtKB-EC"/>
</dbReference>
<proteinExistence type="predicted"/>
<dbReference type="SMART" id="SM00267">
    <property type="entry name" value="GGDEF"/>
    <property type="match status" value="1"/>
</dbReference>
<dbReference type="Gene3D" id="3.30.70.270">
    <property type="match status" value="1"/>
</dbReference>
<dbReference type="Pfam" id="PF00990">
    <property type="entry name" value="GGDEF"/>
    <property type="match status" value="1"/>
</dbReference>
<organism evidence="4 5">
    <name type="scientific">Natronocella acetinitrilica</name>
    <dbReference type="NCBI Taxonomy" id="414046"/>
    <lineage>
        <taxon>Bacteria</taxon>
        <taxon>Pseudomonadati</taxon>
        <taxon>Pseudomonadota</taxon>
        <taxon>Gammaproteobacteria</taxon>
        <taxon>Chromatiales</taxon>
        <taxon>Ectothiorhodospiraceae</taxon>
        <taxon>Natronocella</taxon>
    </lineage>
</organism>
<dbReference type="SUPFAM" id="SSF55073">
    <property type="entry name" value="Nucleotide cyclase"/>
    <property type="match status" value="1"/>
</dbReference>
<evidence type="ECO:0000313" key="4">
    <source>
        <dbReference type="EMBL" id="MCP1674706.1"/>
    </source>
</evidence>
<gene>
    <name evidence="4" type="ORF">J2T57_001844</name>
</gene>
<dbReference type="InterPro" id="IPR050469">
    <property type="entry name" value="Diguanylate_Cyclase"/>
</dbReference>
<dbReference type="NCBIfam" id="TIGR00254">
    <property type="entry name" value="GGDEF"/>
    <property type="match status" value="1"/>
</dbReference>
<dbReference type="RefSeq" id="WP_253476977.1">
    <property type="nucleotide sequence ID" value="NZ_JALJXV010000004.1"/>
</dbReference>
<dbReference type="InterPro" id="IPR000160">
    <property type="entry name" value="GGDEF_dom"/>
</dbReference>
<dbReference type="GO" id="GO:1902201">
    <property type="term" value="P:negative regulation of bacterial-type flagellum-dependent cell motility"/>
    <property type="evidence" value="ECO:0007669"/>
    <property type="project" value="TreeGrafter"/>
</dbReference>
<evidence type="ECO:0000256" key="1">
    <source>
        <dbReference type="ARBA" id="ARBA00012528"/>
    </source>
</evidence>
<dbReference type="AlphaFoldDB" id="A0AAE3KBI5"/>
<dbReference type="InterPro" id="IPR043128">
    <property type="entry name" value="Rev_trsase/Diguanyl_cyclase"/>
</dbReference>
<protein>
    <recommendedName>
        <fullName evidence="1">diguanylate cyclase</fullName>
        <ecNumber evidence="1">2.7.7.65</ecNumber>
    </recommendedName>
</protein>
<dbReference type="InterPro" id="IPR029787">
    <property type="entry name" value="Nucleotide_cyclase"/>
</dbReference>
<comment type="catalytic activity">
    <reaction evidence="2">
        <text>2 GTP = 3',3'-c-di-GMP + 2 diphosphate</text>
        <dbReference type="Rhea" id="RHEA:24898"/>
        <dbReference type="ChEBI" id="CHEBI:33019"/>
        <dbReference type="ChEBI" id="CHEBI:37565"/>
        <dbReference type="ChEBI" id="CHEBI:58805"/>
        <dbReference type="EC" id="2.7.7.65"/>
    </reaction>
</comment>
<accession>A0AAE3KBI5</accession>
<dbReference type="GO" id="GO:0005886">
    <property type="term" value="C:plasma membrane"/>
    <property type="evidence" value="ECO:0007669"/>
    <property type="project" value="TreeGrafter"/>
</dbReference>
<dbReference type="EC" id="2.7.7.65" evidence="1"/>
<dbReference type="PANTHER" id="PTHR45138">
    <property type="entry name" value="REGULATORY COMPONENTS OF SENSORY TRANSDUCTION SYSTEM"/>
    <property type="match status" value="1"/>
</dbReference>
<dbReference type="PROSITE" id="PS50887">
    <property type="entry name" value="GGDEF"/>
    <property type="match status" value="1"/>
</dbReference>
<feature type="domain" description="GGDEF" evidence="3">
    <location>
        <begin position="222"/>
        <end position="356"/>
    </location>
</feature>
<dbReference type="Proteomes" id="UP001205843">
    <property type="component" value="Unassembled WGS sequence"/>
</dbReference>
<keyword evidence="5" id="KW-1185">Reference proteome</keyword>
<sequence>MSQHGVNDWQRLLGELEAAQARAQAAIHELRALAQATRANQADGGEPSTADILVRIATSAGTDRVIETLCTGLRALAPDHCGSIFLQHEDGELPNVVGVWQPDRQWVDSVQGLHRHVEDKRPALLLEELQNCPAGQVISLPLHALGLELGEVRIWQPDGPLSSLPADCRGATQVAALALAGLRLRIKARSRAMRDPLTGLFNRRYLTDTLPREFHRCRRNSKPLGLIGIDLDGFSRFNQRHGTVNGDRLLQAMGGLLQASFRGSDICCRTEGGQFLVVMPEADLQNTRRRAEELLPIIAALTVQRGHQAVSSPTASIGVAAYPEQAEGADELLAAVDSARLMAVQAGGNQVRIAERIEHAPT</sequence>
<dbReference type="CDD" id="cd01949">
    <property type="entry name" value="GGDEF"/>
    <property type="match status" value="1"/>
</dbReference>
<dbReference type="EMBL" id="JALJXV010000004">
    <property type="protein sequence ID" value="MCP1674706.1"/>
    <property type="molecule type" value="Genomic_DNA"/>
</dbReference>
<evidence type="ECO:0000256" key="2">
    <source>
        <dbReference type="ARBA" id="ARBA00034247"/>
    </source>
</evidence>
<dbReference type="GO" id="GO:0043709">
    <property type="term" value="P:cell adhesion involved in single-species biofilm formation"/>
    <property type="evidence" value="ECO:0007669"/>
    <property type="project" value="TreeGrafter"/>
</dbReference>
<reference evidence="4" key="1">
    <citation type="submission" date="2022-03" db="EMBL/GenBank/DDBJ databases">
        <title>Genomic Encyclopedia of Type Strains, Phase III (KMG-III): the genomes of soil and plant-associated and newly described type strains.</title>
        <authorList>
            <person name="Whitman W."/>
        </authorList>
    </citation>
    <scope>NUCLEOTIDE SEQUENCE</scope>
    <source>
        <strain evidence="4">ANL 6-2</strain>
    </source>
</reference>